<dbReference type="PANTHER" id="PTHR30531">
    <property type="entry name" value="FLAGELLAR BIOSYNTHETIC PROTEIN FLHB"/>
    <property type="match status" value="1"/>
</dbReference>
<comment type="similarity">
    <text evidence="1">Belongs to the type III secretion exporter family.</text>
</comment>
<dbReference type="InterPro" id="IPR006135">
    <property type="entry name" value="T3SS_substrate_exporter"/>
</dbReference>
<dbReference type="OrthoDB" id="5244399at2"/>
<dbReference type="AlphaFoldDB" id="A0A191ZJ83"/>
<evidence type="ECO:0000256" key="4">
    <source>
        <dbReference type="ARBA" id="ARBA00025078"/>
    </source>
</evidence>
<dbReference type="PANTHER" id="PTHR30531:SF12">
    <property type="entry name" value="FLAGELLAR BIOSYNTHETIC PROTEIN FLHB"/>
    <property type="match status" value="1"/>
</dbReference>
<evidence type="ECO:0000313" key="5">
    <source>
        <dbReference type="EMBL" id="ANJ67925.1"/>
    </source>
</evidence>
<evidence type="ECO:0000256" key="1">
    <source>
        <dbReference type="ARBA" id="ARBA00010690"/>
    </source>
</evidence>
<dbReference type="GO" id="GO:0005886">
    <property type="term" value="C:plasma membrane"/>
    <property type="evidence" value="ECO:0007669"/>
    <property type="project" value="TreeGrafter"/>
</dbReference>
<name>A0A191ZJ83_9GAMM</name>
<dbReference type="RefSeq" id="WP_066101770.1">
    <property type="nucleotide sequence ID" value="NZ_CP016027.1"/>
</dbReference>
<keyword evidence="3" id="KW-0813">Transport</keyword>
<keyword evidence="6" id="KW-1185">Reference proteome</keyword>
<dbReference type="KEGG" id="haz:A9404_11540"/>
<evidence type="ECO:0000256" key="3">
    <source>
        <dbReference type="ARBA" id="ARBA00023225"/>
    </source>
</evidence>
<dbReference type="InterPro" id="IPR029025">
    <property type="entry name" value="T3SS_substrate_exporter_C"/>
</dbReference>
<evidence type="ECO:0000313" key="6">
    <source>
        <dbReference type="Proteomes" id="UP000078596"/>
    </source>
</evidence>
<keyword evidence="3" id="KW-0653">Protein transport</keyword>
<dbReference type="STRING" id="1860122.A9404_11540"/>
<organism evidence="5 6">
    <name type="scientific">Halothiobacillus diazotrophicus</name>
    <dbReference type="NCBI Taxonomy" id="1860122"/>
    <lineage>
        <taxon>Bacteria</taxon>
        <taxon>Pseudomonadati</taxon>
        <taxon>Pseudomonadota</taxon>
        <taxon>Gammaproteobacteria</taxon>
        <taxon>Chromatiales</taxon>
        <taxon>Halothiobacillaceae</taxon>
        <taxon>Halothiobacillus</taxon>
    </lineage>
</organism>
<proteinExistence type="inferred from homology"/>
<sequence>MSPSRPTPPKKGASKPSRAIALKYDGHDLPQVVATGQGLVAGEIVERAREQDIPLVEDPTLAQALGQLDLGDSIPEPLFRAVAEVLSYALYVSGKHEEVLRAARQHRTSEDEAD</sequence>
<comment type="function">
    <text evidence="4">Required for formation of the rod structure in the basal body of the flagellar apparatus. Together with FliI and FliH, may constitute the export apparatus of flagellin.</text>
</comment>
<protein>
    <recommendedName>
        <fullName evidence="2">Flagellar biosynthetic protein FlhB</fullName>
    </recommendedName>
</protein>
<gene>
    <name evidence="5" type="ORF">A9404_11540</name>
</gene>
<reference evidence="5 6" key="1">
    <citation type="submission" date="2016-06" db="EMBL/GenBank/DDBJ databases">
        <title>Insight into the functional genes involving in sulfur oxidation in Pearl River water.</title>
        <authorList>
            <person name="Luo J."/>
            <person name="Tan X."/>
            <person name="Lin W."/>
        </authorList>
    </citation>
    <scope>NUCLEOTIDE SEQUENCE [LARGE SCALE GENOMIC DNA]</scope>
    <source>
        <strain evidence="5 6">LS2</strain>
    </source>
</reference>
<evidence type="ECO:0000256" key="2">
    <source>
        <dbReference type="ARBA" id="ARBA00021622"/>
    </source>
</evidence>
<dbReference type="Proteomes" id="UP000078596">
    <property type="component" value="Chromosome"/>
</dbReference>
<keyword evidence="3" id="KW-1006">Bacterial flagellum protein export</keyword>
<dbReference type="GO" id="GO:0009306">
    <property type="term" value="P:protein secretion"/>
    <property type="evidence" value="ECO:0007669"/>
    <property type="project" value="InterPro"/>
</dbReference>
<dbReference type="Gene3D" id="3.40.1690.10">
    <property type="entry name" value="secretion proteins EscU"/>
    <property type="match status" value="1"/>
</dbReference>
<dbReference type="Pfam" id="PF01312">
    <property type="entry name" value="Bac_export_2"/>
    <property type="match status" value="1"/>
</dbReference>
<dbReference type="SUPFAM" id="SSF160544">
    <property type="entry name" value="EscU C-terminal domain-like"/>
    <property type="match status" value="1"/>
</dbReference>
<accession>A0A191ZJ83</accession>
<dbReference type="EMBL" id="CP016027">
    <property type="protein sequence ID" value="ANJ67925.1"/>
    <property type="molecule type" value="Genomic_DNA"/>
</dbReference>